<evidence type="ECO:0000313" key="3">
    <source>
        <dbReference type="Proteomes" id="UP000762676"/>
    </source>
</evidence>
<protein>
    <submittedName>
        <fullName evidence="2">Uncharacterized protein</fullName>
    </submittedName>
</protein>
<keyword evidence="3" id="KW-1185">Reference proteome</keyword>
<feature type="region of interest" description="Disordered" evidence="1">
    <location>
        <begin position="102"/>
        <end position="164"/>
    </location>
</feature>
<feature type="compositionally biased region" description="Polar residues" evidence="1">
    <location>
        <begin position="280"/>
        <end position="291"/>
    </location>
</feature>
<accession>A0AAV4G0I9</accession>
<gene>
    <name evidence="2" type="ORF">ElyMa_000535500</name>
</gene>
<feature type="region of interest" description="Disordered" evidence="1">
    <location>
        <begin position="360"/>
        <end position="382"/>
    </location>
</feature>
<sequence>MNEQRVNSGSAQQYSGWPNGANGQGSITFTSENGQQQHVYTGHNFDKAGNFQNLNQNEGHAIQTQISYENMAYGVPNGNEMSAGNLQAFQYNSGNFHALGSNPQLFNGTNLGASPLQQQQQQQQQLHPQNVTNVKNPQTHQDIPTYSGGFQAQSWNPEAHGTNQVRTRELDQAHIQSTNTDGGFQAHASLAQSPGASDRKVTFDQSQAANHENIASHTRYETRDSNFESLSRNTNYVDNLESSCRTDLRMLSPRDYRMYKTRAASPPSAYQDQVFSRQGFQVNDNPTTSHRSSPKVPRSRHTPSRTLFLPAETLASFEDDEDVISTLPYSGSSRSSRRIFTNRFSGQGTTRISPIITQSSMSNTRGYSPIHGSGASIDFSPV</sequence>
<feature type="region of interest" description="Disordered" evidence="1">
    <location>
        <begin position="1"/>
        <end position="29"/>
    </location>
</feature>
<dbReference type="AlphaFoldDB" id="A0AAV4G0I9"/>
<evidence type="ECO:0000313" key="2">
    <source>
        <dbReference type="EMBL" id="GFR78505.1"/>
    </source>
</evidence>
<dbReference type="EMBL" id="BMAT01001027">
    <property type="protein sequence ID" value="GFR78505.1"/>
    <property type="molecule type" value="Genomic_DNA"/>
</dbReference>
<organism evidence="2 3">
    <name type="scientific">Elysia marginata</name>
    <dbReference type="NCBI Taxonomy" id="1093978"/>
    <lineage>
        <taxon>Eukaryota</taxon>
        <taxon>Metazoa</taxon>
        <taxon>Spiralia</taxon>
        <taxon>Lophotrochozoa</taxon>
        <taxon>Mollusca</taxon>
        <taxon>Gastropoda</taxon>
        <taxon>Heterobranchia</taxon>
        <taxon>Euthyneura</taxon>
        <taxon>Panpulmonata</taxon>
        <taxon>Sacoglossa</taxon>
        <taxon>Placobranchoidea</taxon>
        <taxon>Plakobranchidae</taxon>
        <taxon>Elysia</taxon>
    </lineage>
</organism>
<feature type="compositionally biased region" description="Polar residues" evidence="1">
    <location>
        <begin position="203"/>
        <end position="216"/>
    </location>
</feature>
<evidence type="ECO:0000256" key="1">
    <source>
        <dbReference type="SAM" id="MobiDB-lite"/>
    </source>
</evidence>
<feature type="compositionally biased region" description="Polar residues" evidence="1">
    <location>
        <begin position="102"/>
        <end position="116"/>
    </location>
</feature>
<feature type="compositionally biased region" description="Polar residues" evidence="1">
    <location>
        <begin position="1"/>
        <end position="16"/>
    </location>
</feature>
<feature type="compositionally biased region" description="Polar residues" evidence="1">
    <location>
        <begin position="126"/>
        <end position="164"/>
    </location>
</feature>
<dbReference type="Proteomes" id="UP000762676">
    <property type="component" value="Unassembled WGS sequence"/>
</dbReference>
<feature type="region of interest" description="Disordered" evidence="1">
    <location>
        <begin position="280"/>
        <end position="304"/>
    </location>
</feature>
<proteinExistence type="predicted"/>
<reference evidence="2 3" key="1">
    <citation type="journal article" date="2021" name="Elife">
        <title>Chloroplast acquisition without the gene transfer in kleptoplastic sea slugs, Plakobranchus ocellatus.</title>
        <authorList>
            <person name="Maeda T."/>
            <person name="Takahashi S."/>
            <person name="Yoshida T."/>
            <person name="Shimamura S."/>
            <person name="Takaki Y."/>
            <person name="Nagai Y."/>
            <person name="Toyoda A."/>
            <person name="Suzuki Y."/>
            <person name="Arimoto A."/>
            <person name="Ishii H."/>
            <person name="Satoh N."/>
            <person name="Nishiyama T."/>
            <person name="Hasebe M."/>
            <person name="Maruyama T."/>
            <person name="Minagawa J."/>
            <person name="Obokata J."/>
            <person name="Shigenobu S."/>
        </authorList>
    </citation>
    <scope>NUCLEOTIDE SEQUENCE [LARGE SCALE GENOMIC DNA]</scope>
</reference>
<feature type="region of interest" description="Disordered" evidence="1">
    <location>
        <begin position="179"/>
        <end position="226"/>
    </location>
</feature>
<name>A0AAV4G0I9_9GAST</name>
<comment type="caution">
    <text evidence="2">The sequence shown here is derived from an EMBL/GenBank/DDBJ whole genome shotgun (WGS) entry which is preliminary data.</text>
</comment>